<feature type="transmembrane region" description="Helical" evidence="7">
    <location>
        <begin position="136"/>
        <end position="161"/>
    </location>
</feature>
<keyword evidence="3 7" id="KW-0812">Transmembrane</keyword>
<dbReference type="InterPro" id="IPR036259">
    <property type="entry name" value="MFS_trans_sf"/>
</dbReference>
<keyword evidence="2" id="KW-1003">Cell membrane</keyword>
<keyword evidence="10" id="KW-1185">Reference proteome</keyword>
<dbReference type="CDD" id="cd06173">
    <property type="entry name" value="MFS_MefA_like"/>
    <property type="match status" value="1"/>
</dbReference>
<comment type="subcellular location">
    <subcellularLocation>
        <location evidence="1">Cell membrane</location>
        <topology evidence="1">Multi-pass membrane protein</topology>
    </subcellularLocation>
</comment>
<evidence type="ECO:0000256" key="7">
    <source>
        <dbReference type="SAM" id="Phobius"/>
    </source>
</evidence>
<dbReference type="PANTHER" id="PTHR23513:SF6">
    <property type="entry name" value="MAJOR FACILITATOR SUPERFAMILY ASSOCIATED DOMAIN-CONTAINING PROTEIN"/>
    <property type="match status" value="1"/>
</dbReference>
<dbReference type="PROSITE" id="PS50850">
    <property type="entry name" value="MFS"/>
    <property type="match status" value="1"/>
</dbReference>
<keyword evidence="4 7" id="KW-1133">Transmembrane helix</keyword>
<dbReference type="Pfam" id="PF07690">
    <property type="entry name" value="MFS_1"/>
    <property type="match status" value="1"/>
</dbReference>
<evidence type="ECO:0000256" key="3">
    <source>
        <dbReference type="ARBA" id="ARBA00022692"/>
    </source>
</evidence>
<evidence type="ECO:0000256" key="1">
    <source>
        <dbReference type="ARBA" id="ARBA00004651"/>
    </source>
</evidence>
<sequence length="445" mass="46081">MANRAGASGERNTPDTPGTADAEGLPRRRFLPPLLRDVTFRRYWTGATVSMVGDQVTSIAVPLTAVLALHSGAAAMGFLTALQWLPSLLFGMHAGAWADRRGRRRQLMIACDLGRFVLLGTVPVCWALGVLTLGQLLAVVFAAGTLSILFDVANATLFVSIVRREQYVDGQSLLYGSRAMSFLLGPSLGGLLAQLLTAPFALVADALSFLGSAFFLRRIDPSEPPADTGTGGVTQGLRFIVRSPIVRASLIGVAVVNFFNLMFFALVTLYAVRVLHVSAGLLGLILGCGATGGLLGAWLTKAIAARIGVGMAYVAGCFGFTAPLALVPLAPVPAGHGTDWAVVGLLFGAEFLSGFGVMVLDISIGSIFAAVIPDAVRSRVTGAFTAINYGTRPAGALLGGLLGAALGLHTALWIAVIGGVAGAALLVPSPLPRFRMPEGFAAAAQ</sequence>
<dbReference type="OrthoDB" id="9815525at2"/>
<evidence type="ECO:0000259" key="8">
    <source>
        <dbReference type="PROSITE" id="PS50850"/>
    </source>
</evidence>
<dbReference type="GO" id="GO:0022857">
    <property type="term" value="F:transmembrane transporter activity"/>
    <property type="evidence" value="ECO:0007669"/>
    <property type="project" value="InterPro"/>
</dbReference>
<name>A0A6P2BZP0_9ACTN</name>
<proteinExistence type="predicted"/>
<feature type="transmembrane region" description="Helical" evidence="7">
    <location>
        <begin position="311"/>
        <end position="331"/>
    </location>
</feature>
<protein>
    <submittedName>
        <fullName evidence="9">MFS transporter</fullName>
    </submittedName>
</protein>
<dbReference type="Gene3D" id="1.20.1250.20">
    <property type="entry name" value="MFS general substrate transporter like domains"/>
    <property type="match status" value="1"/>
</dbReference>
<dbReference type="InterPro" id="IPR020846">
    <property type="entry name" value="MFS_dom"/>
</dbReference>
<keyword evidence="5 7" id="KW-0472">Membrane</keyword>
<feature type="transmembrane region" description="Helical" evidence="7">
    <location>
        <begin position="277"/>
        <end position="299"/>
    </location>
</feature>
<comment type="caution">
    <text evidence="9">The sequence shown here is derived from an EMBL/GenBank/DDBJ whole genome shotgun (WGS) entry which is preliminary data.</text>
</comment>
<dbReference type="Proteomes" id="UP000460272">
    <property type="component" value="Unassembled WGS sequence"/>
</dbReference>
<feature type="transmembrane region" description="Helical" evidence="7">
    <location>
        <begin position="107"/>
        <end position="130"/>
    </location>
</feature>
<feature type="region of interest" description="Disordered" evidence="6">
    <location>
        <begin position="1"/>
        <end position="25"/>
    </location>
</feature>
<evidence type="ECO:0000256" key="2">
    <source>
        <dbReference type="ARBA" id="ARBA00022475"/>
    </source>
</evidence>
<feature type="transmembrane region" description="Helical" evidence="7">
    <location>
        <begin position="351"/>
        <end position="373"/>
    </location>
</feature>
<dbReference type="SUPFAM" id="SSF103473">
    <property type="entry name" value="MFS general substrate transporter"/>
    <property type="match status" value="1"/>
</dbReference>
<feature type="domain" description="Major facilitator superfamily (MFS) profile" evidence="8">
    <location>
        <begin position="246"/>
        <end position="445"/>
    </location>
</feature>
<gene>
    <name evidence="9" type="ORF">EAS64_22915</name>
</gene>
<evidence type="ECO:0000256" key="6">
    <source>
        <dbReference type="SAM" id="MobiDB-lite"/>
    </source>
</evidence>
<dbReference type="PANTHER" id="PTHR23513">
    <property type="entry name" value="INTEGRAL MEMBRANE EFFLUX PROTEIN-RELATED"/>
    <property type="match status" value="1"/>
</dbReference>
<evidence type="ECO:0000256" key="4">
    <source>
        <dbReference type="ARBA" id="ARBA00022989"/>
    </source>
</evidence>
<dbReference type="EMBL" id="RPFW01000004">
    <property type="protein sequence ID" value="TVZ03686.1"/>
    <property type="molecule type" value="Genomic_DNA"/>
</dbReference>
<dbReference type="AlphaFoldDB" id="A0A6P2BZP0"/>
<feature type="transmembrane region" description="Helical" evidence="7">
    <location>
        <begin position="59"/>
        <end position="86"/>
    </location>
</feature>
<dbReference type="InterPro" id="IPR011701">
    <property type="entry name" value="MFS"/>
</dbReference>
<evidence type="ECO:0000313" key="9">
    <source>
        <dbReference type="EMBL" id="TVZ03686.1"/>
    </source>
</evidence>
<dbReference type="GO" id="GO:0005886">
    <property type="term" value="C:plasma membrane"/>
    <property type="evidence" value="ECO:0007669"/>
    <property type="project" value="UniProtKB-SubCell"/>
</dbReference>
<feature type="transmembrane region" description="Helical" evidence="7">
    <location>
        <begin position="394"/>
        <end position="427"/>
    </location>
</feature>
<evidence type="ECO:0000313" key="10">
    <source>
        <dbReference type="Proteomes" id="UP000460272"/>
    </source>
</evidence>
<evidence type="ECO:0000256" key="5">
    <source>
        <dbReference type="ARBA" id="ARBA00023136"/>
    </source>
</evidence>
<accession>A0A6P2BZP0</accession>
<feature type="transmembrane region" description="Helical" evidence="7">
    <location>
        <begin position="248"/>
        <end position="271"/>
    </location>
</feature>
<organism evidence="9 10">
    <name type="scientific">Trebonia kvetii</name>
    <dbReference type="NCBI Taxonomy" id="2480626"/>
    <lineage>
        <taxon>Bacteria</taxon>
        <taxon>Bacillati</taxon>
        <taxon>Actinomycetota</taxon>
        <taxon>Actinomycetes</taxon>
        <taxon>Streptosporangiales</taxon>
        <taxon>Treboniaceae</taxon>
        <taxon>Trebonia</taxon>
    </lineage>
</organism>
<reference evidence="9 10" key="1">
    <citation type="submission" date="2018-11" db="EMBL/GenBank/DDBJ databases">
        <title>Trebonia kvetii gen.nov., sp.nov., a novel acidophilic actinobacterium, and proposal of the new actinobacterial family Treboniaceae fam. nov.</title>
        <authorList>
            <person name="Rapoport D."/>
            <person name="Sagova-Mareckova M."/>
            <person name="Sedlacek I."/>
            <person name="Provaznik J."/>
            <person name="Kralova S."/>
            <person name="Pavlinic D."/>
            <person name="Benes V."/>
            <person name="Kopecky J."/>
        </authorList>
    </citation>
    <scope>NUCLEOTIDE SEQUENCE [LARGE SCALE GENOMIC DNA]</scope>
    <source>
        <strain evidence="9 10">15Tr583</strain>
    </source>
</reference>